<dbReference type="Proteomes" id="UP000885750">
    <property type="component" value="Unassembled WGS sequence"/>
</dbReference>
<dbReference type="PANTHER" id="PTHR30614">
    <property type="entry name" value="MEMBRANE COMPONENT OF AMINO ACID ABC TRANSPORTER"/>
    <property type="match status" value="1"/>
</dbReference>
<accession>A0A7V2WTM4</accession>
<dbReference type="NCBIfam" id="TIGR01726">
    <property type="entry name" value="HEQRo_perm_3TM"/>
    <property type="match status" value="1"/>
</dbReference>
<dbReference type="GO" id="GO:0043190">
    <property type="term" value="C:ATP-binding cassette (ABC) transporter complex"/>
    <property type="evidence" value="ECO:0007669"/>
    <property type="project" value="InterPro"/>
</dbReference>
<feature type="transmembrane region" description="Helical" evidence="9">
    <location>
        <begin position="183"/>
        <end position="204"/>
    </location>
</feature>
<keyword evidence="3 9" id="KW-0813">Transport</keyword>
<evidence type="ECO:0000256" key="7">
    <source>
        <dbReference type="ARBA" id="ARBA00022989"/>
    </source>
</evidence>
<evidence type="ECO:0000256" key="8">
    <source>
        <dbReference type="ARBA" id="ARBA00023136"/>
    </source>
</evidence>
<protein>
    <submittedName>
        <fullName evidence="11">Amino acid ABC transporter permease</fullName>
    </submittedName>
</protein>
<proteinExistence type="inferred from homology"/>
<gene>
    <name evidence="11" type="ORF">ENJ51_00405</name>
</gene>
<evidence type="ECO:0000256" key="6">
    <source>
        <dbReference type="ARBA" id="ARBA00022970"/>
    </source>
</evidence>
<dbReference type="SUPFAM" id="SSF161098">
    <property type="entry name" value="MetI-like"/>
    <property type="match status" value="2"/>
</dbReference>
<keyword evidence="7 9" id="KW-1133">Transmembrane helix</keyword>
<keyword evidence="6" id="KW-0029">Amino-acid transport</keyword>
<organism evidence="11">
    <name type="scientific">Leucothrix mucor</name>
    <dbReference type="NCBI Taxonomy" id="45248"/>
    <lineage>
        <taxon>Bacteria</taxon>
        <taxon>Pseudomonadati</taxon>
        <taxon>Pseudomonadota</taxon>
        <taxon>Gammaproteobacteria</taxon>
        <taxon>Thiotrichales</taxon>
        <taxon>Thiotrichaceae</taxon>
        <taxon>Leucothrix</taxon>
    </lineage>
</organism>
<evidence type="ECO:0000256" key="9">
    <source>
        <dbReference type="RuleBase" id="RU363032"/>
    </source>
</evidence>
<evidence type="ECO:0000256" key="2">
    <source>
        <dbReference type="ARBA" id="ARBA00010072"/>
    </source>
</evidence>
<comment type="subcellular location">
    <subcellularLocation>
        <location evidence="1">Cell inner membrane</location>
        <topology evidence="1">Multi-pass membrane protein</topology>
    </subcellularLocation>
    <subcellularLocation>
        <location evidence="9">Cell membrane</location>
        <topology evidence="9">Multi-pass membrane protein</topology>
    </subcellularLocation>
</comment>
<feature type="transmembrane region" description="Helical" evidence="9">
    <location>
        <begin position="86"/>
        <end position="114"/>
    </location>
</feature>
<dbReference type="PANTHER" id="PTHR30614:SF37">
    <property type="entry name" value="AMINO-ACID ABC TRANSPORTER PERMEASE PROTEIN YHDX-RELATED"/>
    <property type="match status" value="1"/>
</dbReference>
<dbReference type="CDD" id="cd06261">
    <property type="entry name" value="TM_PBP2"/>
    <property type="match status" value="1"/>
</dbReference>
<dbReference type="GO" id="GO:0022857">
    <property type="term" value="F:transmembrane transporter activity"/>
    <property type="evidence" value="ECO:0007669"/>
    <property type="project" value="InterPro"/>
</dbReference>
<name>A0A7V2WTM4_LEUMU</name>
<reference evidence="11" key="1">
    <citation type="journal article" date="2020" name="mSystems">
        <title>Genome- and Community-Level Interaction Insights into Carbon Utilization and Element Cycling Functions of Hydrothermarchaeota in Hydrothermal Sediment.</title>
        <authorList>
            <person name="Zhou Z."/>
            <person name="Liu Y."/>
            <person name="Xu W."/>
            <person name="Pan J."/>
            <person name="Luo Z.H."/>
            <person name="Li M."/>
        </authorList>
    </citation>
    <scope>NUCLEOTIDE SEQUENCE [LARGE SCALE GENOMIC DNA]</scope>
    <source>
        <strain evidence="11">HyVt-493</strain>
    </source>
</reference>
<dbReference type="InterPro" id="IPR035906">
    <property type="entry name" value="MetI-like_sf"/>
</dbReference>
<comment type="caution">
    <text evidence="11">The sequence shown here is derived from an EMBL/GenBank/DDBJ whole genome shotgun (WGS) entry which is preliminary data.</text>
</comment>
<dbReference type="InterPro" id="IPR010065">
    <property type="entry name" value="AA_ABC_transptr_permease_3TM"/>
</dbReference>
<keyword evidence="4" id="KW-1003">Cell membrane</keyword>
<evidence type="ECO:0000256" key="1">
    <source>
        <dbReference type="ARBA" id="ARBA00004429"/>
    </source>
</evidence>
<dbReference type="GO" id="GO:0006865">
    <property type="term" value="P:amino acid transport"/>
    <property type="evidence" value="ECO:0007669"/>
    <property type="project" value="UniProtKB-KW"/>
</dbReference>
<evidence type="ECO:0000313" key="11">
    <source>
        <dbReference type="EMBL" id="HFC91251.1"/>
    </source>
</evidence>
<dbReference type="Gene3D" id="1.10.3720.10">
    <property type="entry name" value="MetI-like"/>
    <property type="match status" value="2"/>
</dbReference>
<dbReference type="InterPro" id="IPR000515">
    <property type="entry name" value="MetI-like"/>
</dbReference>
<evidence type="ECO:0000259" key="10">
    <source>
        <dbReference type="PROSITE" id="PS50928"/>
    </source>
</evidence>
<sequence length="395" mass="43730">MAEYNTDLKPSKPPIWNDPKYRSLFFQTLLIFGVGYFLYSIVQNTLNNMDARGISTGFAFLSEKSGFDILQSLISYDSDSPYGRTFVVGILNTLLVSALGIFLATLLGFIIGIARLSNNWLLAKLATIYIETFRNIPLLIQIFFWYIVVLRAMPSARNSLSLFDSFFLNVRGLYLPAPVTGNGFLYTTLTFVIALIAVFILKRWAHKRQEATGQPFPVFLVSLALLILAPLLVFFASGSPLTWDIPTLKGFNFQGGITIIPELFALLLGLTIYTAAFIAEIVRSGIKAVDHGQSEAALSVGLTPSQNLRLVVIPQAMRVIIPPMTSQYLNLLKNSSLATAIGYPDLVSVFMGTTLNQTGQAVEIVMMTMAVYLVLSLLISLLMNWYNAKMALTER</sequence>
<feature type="transmembrane region" description="Helical" evidence="9">
    <location>
        <begin position="21"/>
        <end position="42"/>
    </location>
</feature>
<keyword evidence="5 9" id="KW-0812">Transmembrane</keyword>
<feature type="domain" description="ABC transmembrane type-1" evidence="10">
    <location>
        <begin position="90"/>
        <end position="383"/>
    </location>
</feature>
<feature type="transmembrane region" description="Helical" evidence="9">
    <location>
        <begin position="364"/>
        <end position="386"/>
    </location>
</feature>
<keyword evidence="8 9" id="KW-0472">Membrane</keyword>
<dbReference type="PROSITE" id="PS50928">
    <property type="entry name" value="ABC_TM1"/>
    <property type="match status" value="1"/>
</dbReference>
<feature type="transmembrane region" description="Helical" evidence="9">
    <location>
        <begin position="135"/>
        <end position="153"/>
    </location>
</feature>
<dbReference type="EMBL" id="DRMS01000013">
    <property type="protein sequence ID" value="HFC91251.1"/>
    <property type="molecule type" value="Genomic_DNA"/>
</dbReference>
<dbReference type="Pfam" id="PF00528">
    <property type="entry name" value="BPD_transp_1"/>
    <property type="match status" value="1"/>
</dbReference>
<feature type="transmembrane region" description="Helical" evidence="9">
    <location>
        <begin position="216"/>
        <end position="236"/>
    </location>
</feature>
<dbReference type="AlphaFoldDB" id="A0A7V2WTM4"/>
<evidence type="ECO:0000256" key="5">
    <source>
        <dbReference type="ARBA" id="ARBA00022692"/>
    </source>
</evidence>
<evidence type="ECO:0000256" key="4">
    <source>
        <dbReference type="ARBA" id="ARBA00022475"/>
    </source>
</evidence>
<evidence type="ECO:0000256" key="3">
    <source>
        <dbReference type="ARBA" id="ARBA00022448"/>
    </source>
</evidence>
<comment type="similarity">
    <text evidence="2">Belongs to the binding-protein-dependent transport system permease family. HisMQ subfamily.</text>
</comment>
<dbReference type="InterPro" id="IPR043429">
    <property type="entry name" value="ArtM/GltK/GlnP/TcyL/YhdX-like"/>
</dbReference>
<feature type="transmembrane region" description="Helical" evidence="9">
    <location>
        <begin position="256"/>
        <end position="279"/>
    </location>
</feature>